<name>A0A0C2FER1_9ACTN</name>
<feature type="domain" description="VOC" evidence="1">
    <location>
        <begin position="9"/>
        <end position="123"/>
    </location>
</feature>
<dbReference type="InterPro" id="IPR037523">
    <property type="entry name" value="VOC_core"/>
</dbReference>
<keyword evidence="3" id="KW-1185">Reference proteome</keyword>
<proteinExistence type="predicted"/>
<evidence type="ECO:0000313" key="2">
    <source>
        <dbReference type="EMBL" id="KIH97659.1"/>
    </source>
</evidence>
<dbReference type="InterPro" id="IPR029068">
    <property type="entry name" value="Glyas_Bleomycin-R_OHBP_Dase"/>
</dbReference>
<dbReference type="RefSeq" id="WP_040275164.1">
    <property type="nucleotide sequence ID" value="NZ_JROO01000033.1"/>
</dbReference>
<dbReference type="Proteomes" id="UP000031675">
    <property type="component" value="Unassembled WGS sequence"/>
</dbReference>
<evidence type="ECO:0000313" key="3">
    <source>
        <dbReference type="Proteomes" id="UP000031675"/>
    </source>
</evidence>
<comment type="caution">
    <text evidence="2">The sequence shown here is derived from an EMBL/GenBank/DDBJ whole genome shotgun (WGS) entry which is preliminary data.</text>
</comment>
<dbReference type="PROSITE" id="PS51819">
    <property type="entry name" value="VOC"/>
    <property type="match status" value="1"/>
</dbReference>
<dbReference type="STRING" id="183763.LP52_17645"/>
<dbReference type="Pfam" id="PF00903">
    <property type="entry name" value="Glyoxalase"/>
    <property type="match status" value="1"/>
</dbReference>
<sequence>MAENVNVVGPDFLTLQVRDLERSRRFYTELVGFHTVPSKVPNAAVLGSEPIKVALRQATDDLDEVAKLAWGVVIWIKAEDPDKIAGTLADNGVPIVKPLCDGACGREFIFEDPDGYRITIYEGQPD</sequence>
<dbReference type="AlphaFoldDB" id="A0A0C2FER1"/>
<dbReference type="EMBL" id="JROO01000033">
    <property type="protein sequence ID" value="KIH97659.1"/>
    <property type="molecule type" value="Genomic_DNA"/>
</dbReference>
<gene>
    <name evidence="2" type="ORF">LP52_17645</name>
</gene>
<reference evidence="3" key="1">
    <citation type="journal article" date="2015" name="Chem. Biol.">
        <title>Structure, bioactivity, and resistance mechanism of streptomonomicin, an unusual lasso Peptide from an understudied halophilic actinomycete.</title>
        <authorList>
            <person name="Metelev M."/>
            <person name="Tietz J.I."/>
            <person name="Melby J.O."/>
            <person name="Blair P.M."/>
            <person name="Zhu L."/>
            <person name="Livnat I."/>
            <person name="Severinov K."/>
            <person name="Mitchell D.A."/>
        </authorList>
    </citation>
    <scope>NUCLEOTIDE SEQUENCE [LARGE SCALE GENOMIC DNA]</scope>
    <source>
        <strain evidence="3">YIM 90003</strain>
    </source>
</reference>
<dbReference type="InterPro" id="IPR004360">
    <property type="entry name" value="Glyas_Fos-R_dOase_dom"/>
</dbReference>
<accession>A0A0C2FER1</accession>
<dbReference type="PANTHER" id="PTHR36503">
    <property type="entry name" value="BLR2520 PROTEIN"/>
    <property type="match status" value="1"/>
</dbReference>
<dbReference type="Gene3D" id="3.10.180.10">
    <property type="entry name" value="2,3-Dihydroxybiphenyl 1,2-Dioxygenase, domain 1"/>
    <property type="match status" value="1"/>
</dbReference>
<dbReference type="PANTHER" id="PTHR36503:SF1">
    <property type="entry name" value="BLR2520 PROTEIN"/>
    <property type="match status" value="1"/>
</dbReference>
<protein>
    <submittedName>
        <fullName evidence="2">Glyoxalase</fullName>
    </submittedName>
</protein>
<organism evidence="2 3">
    <name type="scientific">Streptomonospora alba</name>
    <dbReference type="NCBI Taxonomy" id="183763"/>
    <lineage>
        <taxon>Bacteria</taxon>
        <taxon>Bacillati</taxon>
        <taxon>Actinomycetota</taxon>
        <taxon>Actinomycetes</taxon>
        <taxon>Streptosporangiales</taxon>
        <taxon>Nocardiopsidaceae</taxon>
        <taxon>Streptomonospora</taxon>
    </lineage>
</organism>
<dbReference type="CDD" id="cd06587">
    <property type="entry name" value="VOC"/>
    <property type="match status" value="1"/>
</dbReference>
<evidence type="ECO:0000259" key="1">
    <source>
        <dbReference type="PROSITE" id="PS51819"/>
    </source>
</evidence>
<dbReference type="SUPFAM" id="SSF54593">
    <property type="entry name" value="Glyoxalase/Bleomycin resistance protein/Dihydroxybiphenyl dioxygenase"/>
    <property type="match status" value="1"/>
</dbReference>